<keyword evidence="1" id="KW-0812">Transmembrane</keyword>
<dbReference type="InterPro" id="IPR029044">
    <property type="entry name" value="Nucleotide-diphossugar_trans"/>
</dbReference>
<dbReference type="Pfam" id="PF00535">
    <property type="entry name" value="Glycos_transf_2"/>
    <property type="match status" value="1"/>
</dbReference>
<dbReference type="Proteomes" id="UP000178017">
    <property type="component" value="Unassembled WGS sequence"/>
</dbReference>
<evidence type="ECO:0000259" key="2">
    <source>
        <dbReference type="Pfam" id="PF00535"/>
    </source>
</evidence>
<proteinExistence type="predicted"/>
<dbReference type="PANTHER" id="PTHR43630:SF2">
    <property type="entry name" value="GLYCOSYLTRANSFERASE"/>
    <property type="match status" value="1"/>
</dbReference>
<dbReference type="SUPFAM" id="SSF53448">
    <property type="entry name" value="Nucleotide-diphospho-sugar transferases"/>
    <property type="match status" value="1"/>
</dbReference>
<dbReference type="PANTHER" id="PTHR43630">
    <property type="entry name" value="POLY-BETA-1,6-N-ACETYL-D-GLUCOSAMINE SYNTHASE"/>
    <property type="match status" value="1"/>
</dbReference>
<evidence type="ECO:0000256" key="1">
    <source>
        <dbReference type="SAM" id="Phobius"/>
    </source>
</evidence>
<protein>
    <recommendedName>
        <fullName evidence="2">Glycosyltransferase 2-like domain-containing protein</fullName>
    </recommendedName>
</protein>
<gene>
    <name evidence="3" type="ORF">A3B49_01095</name>
</gene>
<evidence type="ECO:0000313" key="3">
    <source>
        <dbReference type="EMBL" id="OGE65468.1"/>
    </source>
</evidence>
<dbReference type="InterPro" id="IPR001173">
    <property type="entry name" value="Glyco_trans_2-like"/>
</dbReference>
<sequence>MSDINLVSVIVTTRNEELVIERLLKSIKHQTYKKIEVILVDNKSTDKTKQIARKYTTHIYDYGPERSAQRNLGLKKANGEMILFLDADMELKVDLIEKSVKLFKTKQIDAIVIPEQSVASNIWEQIKAYERFFYNRKGDPITDAARFFKKKVLDKIGGYDTSITGPEDWDLPERVKKSGYQIGRVRSLIYHYERIPSLVSLLRKKYYYGLGTHSYLKKNSISLVGAKTVYFLRPVFYKQWKILISNPKLTILLIYVLGMETLCGGFGYLIGRIKYSKNNE</sequence>
<reference evidence="3 4" key="1">
    <citation type="journal article" date="2016" name="Nat. Commun.">
        <title>Thousands of microbial genomes shed light on interconnected biogeochemical processes in an aquifer system.</title>
        <authorList>
            <person name="Anantharaman K."/>
            <person name="Brown C.T."/>
            <person name="Hug L.A."/>
            <person name="Sharon I."/>
            <person name="Castelle C.J."/>
            <person name="Probst A.J."/>
            <person name="Thomas B.C."/>
            <person name="Singh A."/>
            <person name="Wilkins M.J."/>
            <person name="Karaoz U."/>
            <person name="Brodie E.L."/>
            <person name="Williams K.H."/>
            <person name="Hubbard S.S."/>
            <person name="Banfield J.F."/>
        </authorList>
    </citation>
    <scope>NUCLEOTIDE SEQUENCE [LARGE SCALE GENOMIC DNA]</scope>
</reference>
<feature type="transmembrane region" description="Helical" evidence="1">
    <location>
        <begin position="249"/>
        <end position="270"/>
    </location>
</feature>
<feature type="domain" description="Glycosyltransferase 2-like" evidence="2">
    <location>
        <begin position="8"/>
        <end position="130"/>
    </location>
</feature>
<keyword evidence="1" id="KW-1133">Transmembrane helix</keyword>
<name>A0A1F5MJD5_9BACT</name>
<comment type="caution">
    <text evidence="3">The sequence shown here is derived from an EMBL/GenBank/DDBJ whole genome shotgun (WGS) entry which is preliminary data.</text>
</comment>
<dbReference type="AlphaFoldDB" id="A0A1F5MJD5"/>
<evidence type="ECO:0000313" key="4">
    <source>
        <dbReference type="Proteomes" id="UP000178017"/>
    </source>
</evidence>
<organism evidence="3 4">
    <name type="scientific">Candidatus Daviesbacteria bacterium RIFCSPLOWO2_01_FULL_40_24</name>
    <dbReference type="NCBI Taxonomy" id="1797787"/>
    <lineage>
        <taxon>Bacteria</taxon>
        <taxon>Candidatus Daviesiibacteriota</taxon>
    </lineage>
</organism>
<keyword evidence="1" id="KW-0472">Membrane</keyword>
<dbReference type="EMBL" id="MFDO01000018">
    <property type="protein sequence ID" value="OGE65468.1"/>
    <property type="molecule type" value="Genomic_DNA"/>
</dbReference>
<accession>A0A1F5MJD5</accession>
<dbReference type="Gene3D" id="3.90.550.10">
    <property type="entry name" value="Spore Coat Polysaccharide Biosynthesis Protein SpsA, Chain A"/>
    <property type="match status" value="1"/>
</dbReference>